<dbReference type="GO" id="GO:0071035">
    <property type="term" value="P:nuclear polyadenylation-dependent rRNA catabolic process"/>
    <property type="evidence" value="ECO:0007669"/>
    <property type="project" value="TreeGrafter"/>
</dbReference>
<dbReference type="GO" id="GO:0071039">
    <property type="term" value="P:nuclear polyadenylation-dependent CUT catabolic process"/>
    <property type="evidence" value="ECO:0007669"/>
    <property type="project" value="TreeGrafter"/>
</dbReference>
<feature type="compositionally biased region" description="Low complexity" evidence="9">
    <location>
        <begin position="223"/>
        <end position="242"/>
    </location>
</feature>
<feature type="region of interest" description="Disordered" evidence="9">
    <location>
        <begin position="1"/>
        <end position="242"/>
    </location>
</feature>
<organism evidence="11 12">
    <name type="scientific">Phanerochaete sordida</name>
    <dbReference type="NCBI Taxonomy" id="48140"/>
    <lineage>
        <taxon>Eukaryota</taxon>
        <taxon>Fungi</taxon>
        <taxon>Dikarya</taxon>
        <taxon>Basidiomycota</taxon>
        <taxon>Agaricomycotina</taxon>
        <taxon>Agaricomycetes</taxon>
        <taxon>Polyporales</taxon>
        <taxon>Phanerochaetaceae</taxon>
        <taxon>Phanerochaete</taxon>
    </lineage>
</organism>
<evidence type="ECO:0000256" key="5">
    <source>
        <dbReference type="ARBA" id="ARBA00022771"/>
    </source>
</evidence>
<feature type="compositionally biased region" description="Basic and acidic residues" evidence="9">
    <location>
        <begin position="661"/>
        <end position="703"/>
    </location>
</feature>
<evidence type="ECO:0000256" key="3">
    <source>
        <dbReference type="ARBA" id="ARBA00022723"/>
    </source>
</evidence>
<dbReference type="InterPro" id="IPR051644">
    <property type="entry name" value="TRAMP_AT-DNA-binding"/>
</dbReference>
<protein>
    <recommendedName>
        <fullName evidence="10">CCHC-type domain-containing protein</fullName>
    </recommendedName>
</protein>
<dbReference type="PROSITE" id="PS50158">
    <property type="entry name" value="ZF_CCHC"/>
    <property type="match status" value="2"/>
</dbReference>
<dbReference type="GO" id="GO:0031499">
    <property type="term" value="C:TRAMP complex"/>
    <property type="evidence" value="ECO:0007669"/>
    <property type="project" value="TreeGrafter"/>
</dbReference>
<feature type="compositionally biased region" description="Basic and acidic residues" evidence="9">
    <location>
        <begin position="42"/>
        <end position="54"/>
    </location>
</feature>
<evidence type="ECO:0000256" key="9">
    <source>
        <dbReference type="SAM" id="MobiDB-lite"/>
    </source>
</evidence>
<dbReference type="PANTHER" id="PTHR46543:SF1">
    <property type="entry name" value="ZINC FINGER CCHC DOMAIN-CONTAINING PROTEIN 7"/>
    <property type="match status" value="1"/>
</dbReference>
<keyword evidence="2" id="KW-0507">mRNA processing</keyword>
<feature type="domain" description="CCHC-type" evidence="10">
    <location>
        <begin position="353"/>
        <end position="368"/>
    </location>
</feature>
<feature type="compositionally biased region" description="Basic residues" evidence="9">
    <location>
        <begin position="581"/>
        <end position="591"/>
    </location>
</feature>
<feature type="region of interest" description="Disordered" evidence="9">
    <location>
        <begin position="470"/>
        <end position="709"/>
    </location>
</feature>
<keyword evidence="7" id="KW-0539">Nucleus</keyword>
<dbReference type="SMART" id="SM00343">
    <property type="entry name" value="ZnF_C2HC"/>
    <property type="match status" value="5"/>
</dbReference>
<dbReference type="GO" id="GO:0071031">
    <property type="term" value="P:nuclear mRNA surveillance of mRNA 3'-end processing"/>
    <property type="evidence" value="ECO:0007669"/>
    <property type="project" value="TreeGrafter"/>
</dbReference>
<feature type="compositionally biased region" description="Basic residues" evidence="9">
    <location>
        <begin position="548"/>
        <end position="560"/>
    </location>
</feature>
<dbReference type="GO" id="GO:0006397">
    <property type="term" value="P:mRNA processing"/>
    <property type="evidence" value="ECO:0007669"/>
    <property type="project" value="UniProtKB-KW"/>
</dbReference>
<sequence>MAEQEIIDLTADDREVIVVDSGDESPQRPKKRARRSPPGPSRKADANGEAHGDAAVEDDTEGKAKKARKVGRKKKRKLTVVGDEDGEIVEAETTEGSGQVSRDDSREYTEAENEPKDVSGKPGKSKSKDSMIRSLLDRLADAEDLPTVHIEDDSYRPTSDSKEKKKKKKKRKRGDSDRERTTTASTVQDNAGNDRDGAASGSDLFFVDDTPANIPADAKLPNSAPTPLSAPSTSSATQNASDSSSLLLPAHVSYFEGEDVGDGPIQIIPPPPPDSEDEDYIEYLDYDDDRRGGVARYFDDLTETAEPKSAKIVCKRCGAEGQHKTWNCPVIICLTCGVRNEHGTRSCPISKVCFTCGMKGHINRDCPNRYARRGHMSSGGFNDCDRCGSENHQKSECPTLWRMYTYVEESERLEILAEREQKRELDIGEGGEGYIGPEDWCYNCGDCGHLGDDCQANSLGHDRPLDPSAFSTYNINTGPFADAKNPQPRKPGKAASYAARASEWGDGHGYVLPLDVGKQGRKKEKARMERRAQEAQDDDGDDWFARRGGNRGRDRGKHHCSGGGSSGGGSGGGGGGGTPKGPRHGSGRAKTKIAFGELERDDGRFGARDPRARVRYDDLPGPSRETDAIQIRGASKRDRERERGGGGGGEWDGSIRGAARRQHENEYERRGKDRERDRERDRYGDRRRDRDRREASPRREPRYRGGYSR</sequence>
<feature type="compositionally biased region" description="Basic residues" evidence="9">
    <location>
        <begin position="65"/>
        <end position="78"/>
    </location>
</feature>
<feature type="compositionally biased region" description="Basic residues" evidence="9">
    <location>
        <begin position="164"/>
        <end position="173"/>
    </location>
</feature>
<evidence type="ECO:0000259" key="10">
    <source>
        <dbReference type="PROSITE" id="PS50158"/>
    </source>
</evidence>
<dbReference type="EMBL" id="BPQB01000006">
    <property type="protein sequence ID" value="GJE87490.1"/>
    <property type="molecule type" value="Genomic_DNA"/>
</dbReference>
<accession>A0A9P3L9U0</accession>
<dbReference type="OrthoDB" id="7608935at2759"/>
<evidence type="ECO:0000256" key="7">
    <source>
        <dbReference type="ARBA" id="ARBA00023242"/>
    </source>
</evidence>
<evidence type="ECO:0000256" key="2">
    <source>
        <dbReference type="ARBA" id="ARBA00022664"/>
    </source>
</evidence>
<keyword evidence="4" id="KW-0677">Repeat</keyword>
<feature type="domain" description="CCHC-type" evidence="10">
    <location>
        <begin position="441"/>
        <end position="454"/>
    </location>
</feature>
<keyword evidence="6" id="KW-0862">Zinc</keyword>
<comment type="caution">
    <text evidence="11">The sequence shown here is derived from an EMBL/GenBank/DDBJ whole genome shotgun (WGS) entry which is preliminary data.</text>
</comment>
<feature type="compositionally biased region" description="Gly residues" evidence="9">
    <location>
        <begin position="561"/>
        <end position="579"/>
    </location>
</feature>
<dbReference type="AlphaFoldDB" id="A0A9P3L9U0"/>
<feature type="compositionally biased region" description="Basic and acidic residues" evidence="9">
    <location>
        <begin position="101"/>
        <end position="119"/>
    </location>
</feature>
<dbReference type="GO" id="GO:0008270">
    <property type="term" value="F:zinc ion binding"/>
    <property type="evidence" value="ECO:0007669"/>
    <property type="project" value="UniProtKB-KW"/>
</dbReference>
<dbReference type="Proteomes" id="UP000703269">
    <property type="component" value="Unassembled WGS sequence"/>
</dbReference>
<dbReference type="PANTHER" id="PTHR46543">
    <property type="entry name" value="ZINC FINGER CCHC DOMAIN-CONTAINING PROTEIN 7"/>
    <property type="match status" value="1"/>
</dbReference>
<reference evidence="11 12" key="1">
    <citation type="submission" date="2021-08" db="EMBL/GenBank/DDBJ databases">
        <title>Draft Genome Sequence of Phanerochaete sordida strain YK-624.</title>
        <authorList>
            <person name="Mori T."/>
            <person name="Dohra H."/>
            <person name="Suzuki T."/>
            <person name="Kawagishi H."/>
            <person name="Hirai H."/>
        </authorList>
    </citation>
    <scope>NUCLEOTIDE SEQUENCE [LARGE SCALE GENOMIC DNA]</scope>
    <source>
        <strain evidence="11 12">YK-624</strain>
    </source>
</reference>
<evidence type="ECO:0000256" key="8">
    <source>
        <dbReference type="PROSITE-ProRule" id="PRU00047"/>
    </source>
</evidence>
<keyword evidence="12" id="KW-1185">Reference proteome</keyword>
<evidence type="ECO:0000256" key="4">
    <source>
        <dbReference type="ARBA" id="ARBA00022737"/>
    </source>
</evidence>
<keyword evidence="5 8" id="KW-0863">Zinc-finger</keyword>
<dbReference type="GO" id="GO:0003723">
    <property type="term" value="F:RNA binding"/>
    <property type="evidence" value="ECO:0007669"/>
    <property type="project" value="TreeGrafter"/>
</dbReference>
<name>A0A9P3L9U0_9APHY</name>
<keyword evidence="3" id="KW-0479">Metal-binding</keyword>
<feature type="compositionally biased region" description="Polar residues" evidence="9">
    <location>
        <begin position="182"/>
        <end position="191"/>
    </location>
</feature>
<feature type="compositionally biased region" description="Basic and acidic residues" evidence="9">
    <location>
        <begin position="126"/>
        <end position="141"/>
    </location>
</feature>
<dbReference type="InterPro" id="IPR001878">
    <property type="entry name" value="Znf_CCHC"/>
</dbReference>
<evidence type="ECO:0000256" key="6">
    <source>
        <dbReference type="ARBA" id="ARBA00022833"/>
    </source>
</evidence>
<feature type="compositionally biased region" description="Basic and acidic residues" evidence="9">
    <location>
        <begin position="597"/>
        <end position="618"/>
    </location>
</feature>
<dbReference type="Pfam" id="PF00098">
    <property type="entry name" value="zf-CCHC"/>
    <property type="match status" value="1"/>
</dbReference>
<dbReference type="GO" id="GO:0071036">
    <property type="term" value="P:nuclear polyadenylation-dependent snoRNA catabolic process"/>
    <property type="evidence" value="ECO:0007669"/>
    <property type="project" value="TreeGrafter"/>
</dbReference>
<feature type="compositionally biased region" description="Basic and acidic residues" evidence="9">
    <location>
        <begin position="149"/>
        <end position="163"/>
    </location>
</feature>
<feature type="compositionally biased region" description="Basic and acidic residues" evidence="9">
    <location>
        <begin position="635"/>
        <end position="644"/>
    </location>
</feature>
<dbReference type="GO" id="GO:0071038">
    <property type="term" value="P:TRAMP-dependent tRNA surveillance pathway"/>
    <property type="evidence" value="ECO:0007669"/>
    <property type="project" value="TreeGrafter"/>
</dbReference>
<dbReference type="Gene3D" id="4.10.60.10">
    <property type="entry name" value="Zinc finger, CCHC-type"/>
    <property type="match status" value="2"/>
</dbReference>
<evidence type="ECO:0000313" key="11">
    <source>
        <dbReference type="EMBL" id="GJE87490.1"/>
    </source>
</evidence>
<feature type="compositionally biased region" description="Acidic residues" evidence="9">
    <location>
        <begin position="82"/>
        <end position="93"/>
    </location>
</feature>
<comment type="subcellular location">
    <subcellularLocation>
        <location evidence="1">Nucleus</location>
    </subcellularLocation>
</comment>
<dbReference type="GO" id="GO:0071037">
    <property type="term" value="P:nuclear polyadenylation-dependent snRNA catabolic process"/>
    <property type="evidence" value="ECO:0007669"/>
    <property type="project" value="TreeGrafter"/>
</dbReference>
<proteinExistence type="predicted"/>
<evidence type="ECO:0000256" key="1">
    <source>
        <dbReference type="ARBA" id="ARBA00004123"/>
    </source>
</evidence>
<evidence type="ECO:0000313" key="12">
    <source>
        <dbReference type="Proteomes" id="UP000703269"/>
    </source>
</evidence>
<gene>
    <name evidence="11" type="ORF">PsYK624_035730</name>
</gene>
<dbReference type="InterPro" id="IPR036875">
    <property type="entry name" value="Znf_CCHC_sf"/>
</dbReference>
<dbReference type="SUPFAM" id="SSF57756">
    <property type="entry name" value="Retrovirus zinc finger-like domains"/>
    <property type="match status" value="1"/>
</dbReference>